<dbReference type="EMBL" id="MOAZ01000018">
    <property type="protein sequence ID" value="ROM46387.1"/>
    <property type="molecule type" value="Genomic_DNA"/>
</dbReference>
<organism evidence="2 3">
    <name type="scientific">Pseudomonas canadensis</name>
    <dbReference type="NCBI Taxonomy" id="915099"/>
    <lineage>
        <taxon>Bacteria</taxon>
        <taxon>Pseudomonadati</taxon>
        <taxon>Pseudomonadota</taxon>
        <taxon>Gammaproteobacteria</taxon>
        <taxon>Pseudomonadales</taxon>
        <taxon>Pseudomonadaceae</taxon>
        <taxon>Pseudomonas</taxon>
    </lineage>
</organism>
<name>A0A423EZ77_9PSED</name>
<evidence type="ECO:0008006" key="4">
    <source>
        <dbReference type="Google" id="ProtNLM"/>
    </source>
</evidence>
<reference evidence="2 3" key="1">
    <citation type="submission" date="2016-10" db="EMBL/GenBank/DDBJ databases">
        <title>Comparative genome analysis of multiple Pseudomonas spp. focuses on biocontrol and plant growth promoting traits.</title>
        <authorList>
            <person name="Tao X.-Y."/>
            <person name="Taylor C.G."/>
        </authorList>
    </citation>
    <scope>NUCLEOTIDE SEQUENCE [LARGE SCALE GENOMIC DNA]</scope>
    <source>
        <strain evidence="2 3">36C8</strain>
    </source>
</reference>
<evidence type="ECO:0000256" key="1">
    <source>
        <dbReference type="SAM" id="MobiDB-lite"/>
    </source>
</evidence>
<evidence type="ECO:0000313" key="2">
    <source>
        <dbReference type="EMBL" id="ROM46387.1"/>
    </source>
</evidence>
<sequence>MRTELKALFKLQHDLVERLKRSAQEPPPPVLLHYQPLQPTSMQFDVSLSDGKVQSDKTLIGRDIARHLNQPNKHYVADGPSTAGTPTLRMKDERQYVFHIQSTPAVAAVFKSSLPDTTGDAGDSPGRAHVGSVSAVQTTADGQQFRLDGQRLFRFEPLTLSWMPDADNRAFSRLGLTHDGQLLKTPLSFEDSDTQGHTTVLLRQGDDASYVHILGNSPQAVRLVDETGLPVQLTRIGLSGNTLHGATTDGEWIRADLRMARDGKLPIVRLPIESLERALKGAISVEGFFHDDQGQLNAKVRDARQQLHSVPLSDANDLRPQWNLSDVLVKGIEKGLPLPSQQALAAAVDLGQRGKVALDAGNLLTWDAAEQRWQDTAQPGVEHLERGLDGRAYVVQEGQLKAVTISKVRDPLIEGASHDLAALPAPRPHVSVDEVLAGDTQQRVTGFAVADGRNFVTADQNNQLQVHHDGGAWPLHASPSIDIKTLNLDHAGNLYAHTQGGELFRLDREAWQGNTASMQHWSRVELPDRQPLESLRMGADKHLVAGWNKQFYRLDNASATAMEWGAVQSTTSAPSLADTLASQQMRAQFPGGALTVGSNVMGQSREGVPLKRDFFQGISAHFHPLEALSQKAKGAQQRFTGRKGLEGIYADHQRLHQQLHPLAQSRPVSAELNRRLTALSEPGPRQALAGQIRQALTQVEESSQSSARRLGDTHGVAFDPKPTLSRAEINPGSTLHQLHEAFKRISPSPEKPTAALLANFEGQGLTLPAPKPGGKRDLNHPSALIEGDLIHHANTLKQLTDLVQALDATSGLSPSGLARIETSLQDVMQAFKDSPVHTLASQGIASYEQAESLYGNFKLLAKDLGTPGSALHWHLSGLLGLPKDAPIKEAMTQQVQQLDSGQTLSPSRTQGISLGLMVTGIKPVAPVEFFLGASMSHTHGVSISRTDKGARVEINSDDMRRLAGSVASGVTLGRGSDAVTPGLRVAAELTAAVAKNTGTNIAFDVKEADFGKMMSILTAETGTVYDLLGLGEEHATGKSSKLSGDVNLDALAQLRLMYSLQENIAELDSVIRAGVGGVANLNLFHKDKSQSATGTATGTRHNTAASAQFLRQGGVGANIAPLNALALVGAQSGGPSMAVFALPELSVMVKFDRGESQAFSFSFKPPQPVTQSQIDDLKRSVSLYSPTFRRELAATELSGGTVDQQMVALRQFLATHPSTATKADVYHAICQSLDKLILQQDLAKNGLRQLASVDSSVTRVGLRDDGRHAWLDDVAPANKAAIEQWLRDDPQFAQVLDQLQRGEGTSVTLGMELKPEILRTIERSHLAGESTEPLIRRALSDRNNLRVKNMSLSYTATQSHGMSIPAMTNLSFSSSAGLSHSQKRVNADLEYGLDPDKPLRMNLNDTLGSLPSPDLTIDLGDLRVRTQGRSAN</sequence>
<feature type="region of interest" description="Disordered" evidence="1">
    <location>
        <begin position="702"/>
        <end position="725"/>
    </location>
</feature>
<comment type="caution">
    <text evidence="2">The sequence shown here is derived from an EMBL/GenBank/DDBJ whole genome shotgun (WGS) entry which is preliminary data.</text>
</comment>
<dbReference type="InterPro" id="IPR021085">
    <property type="entry name" value="AvrE_T3Es"/>
</dbReference>
<accession>A0A423EZ77</accession>
<gene>
    <name evidence="2" type="ORF">BK649_23545</name>
</gene>
<dbReference type="Proteomes" id="UP000283389">
    <property type="component" value="Unassembled WGS sequence"/>
</dbReference>
<dbReference type="Pfam" id="PF11725">
    <property type="entry name" value="AvrE_T3Es"/>
    <property type="match status" value="1"/>
</dbReference>
<proteinExistence type="predicted"/>
<evidence type="ECO:0000313" key="3">
    <source>
        <dbReference type="Proteomes" id="UP000283389"/>
    </source>
</evidence>
<dbReference type="RefSeq" id="WP_123478021.1">
    <property type="nucleotide sequence ID" value="NZ_MOAZ01000018.1"/>
</dbReference>
<protein>
    <recommendedName>
        <fullName evidence="4">AvrE family type 3 secretion system effector</fullName>
    </recommendedName>
</protein>